<organism evidence="1 2">
    <name type="scientific">Muraenolepis orangiensis</name>
    <name type="common">Patagonian moray cod</name>
    <dbReference type="NCBI Taxonomy" id="630683"/>
    <lineage>
        <taxon>Eukaryota</taxon>
        <taxon>Metazoa</taxon>
        <taxon>Chordata</taxon>
        <taxon>Craniata</taxon>
        <taxon>Vertebrata</taxon>
        <taxon>Euteleostomi</taxon>
        <taxon>Actinopterygii</taxon>
        <taxon>Neopterygii</taxon>
        <taxon>Teleostei</taxon>
        <taxon>Neoteleostei</taxon>
        <taxon>Acanthomorphata</taxon>
        <taxon>Zeiogadaria</taxon>
        <taxon>Gadariae</taxon>
        <taxon>Gadiformes</taxon>
        <taxon>Muraenolepidoidei</taxon>
        <taxon>Muraenolepididae</taxon>
        <taxon>Muraenolepis</taxon>
    </lineage>
</organism>
<dbReference type="OrthoDB" id="9960822at2759"/>
<sequence>MNHHLMEQPDTTKNHQVMEQLTQFKATSLTTEYQTASGNTFNTGTVRVELHGMGFYGLAAAHKPPIPMLNAKLPGVV</sequence>
<reference evidence="1" key="1">
    <citation type="submission" date="2022-07" db="EMBL/GenBank/DDBJ databases">
        <title>Chromosome-level genome of Muraenolepis orangiensis.</title>
        <authorList>
            <person name="Kim J."/>
        </authorList>
    </citation>
    <scope>NUCLEOTIDE SEQUENCE</scope>
    <source>
        <strain evidence="1">KU_S4_2022</strain>
        <tissue evidence="1">Muscle</tissue>
    </source>
</reference>
<comment type="caution">
    <text evidence="1">The sequence shown here is derived from an EMBL/GenBank/DDBJ whole genome shotgun (WGS) entry which is preliminary data.</text>
</comment>
<accession>A0A9Q0ENC2</accession>
<dbReference type="Proteomes" id="UP001148018">
    <property type="component" value="Unassembled WGS sequence"/>
</dbReference>
<proteinExistence type="predicted"/>
<keyword evidence="2" id="KW-1185">Reference proteome</keyword>
<gene>
    <name evidence="1" type="ORF">NHX12_022506</name>
</gene>
<dbReference type="EMBL" id="JANIIK010000038">
    <property type="protein sequence ID" value="KAJ3610414.1"/>
    <property type="molecule type" value="Genomic_DNA"/>
</dbReference>
<evidence type="ECO:0000313" key="2">
    <source>
        <dbReference type="Proteomes" id="UP001148018"/>
    </source>
</evidence>
<dbReference type="AlphaFoldDB" id="A0A9Q0ENC2"/>
<protein>
    <submittedName>
        <fullName evidence="1">Uncharacterized protein</fullName>
    </submittedName>
</protein>
<name>A0A9Q0ENC2_9TELE</name>
<evidence type="ECO:0000313" key="1">
    <source>
        <dbReference type="EMBL" id="KAJ3610414.1"/>
    </source>
</evidence>